<dbReference type="GeneID" id="54555339"/>
<accession>A0A6A6JTK8</accession>
<name>A0A6A6JTK8_WESOR</name>
<dbReference type="AlphaFoldDB" id="A0A6A6JTK8"/>
<keyword evidence="2" id="KW-1185">Reference proteome</keyword>
<sequence length="126" mass="14162">MTAAPSLSCARAAAVGLVGVLRISVPSRSFRRDFVVGSRCWEQHQSLVSDNLHRKFSKRILNYSVISYTLLSLDVLGCVCYANPNQARAVHQPERYSRGPSHTQQLHRHLAGSWVRVEGVQSTRRF</sequence>
<proteinExistence type="predicted"/>
<organism evidence="1 2">
    <name type="scientific">Westerdykella ornata</name>
    <dbReference type="NCBI Taxonomy" id="318751"/>
    <lineage>
        <taxon>Eukaryota</taxon>
        <taxon>Fungi</taxon>
        <taxon>Dikarya</taxon>
        <taxon>Ascomycota</taxon>
        <taxon>Pezizomycotina</taxon>
        <taxon>Dothideomycetes</taxon>
        <taxon>Pleosporomycetidae</taxon>
        <taxon>Pleosporales</taxon>
        <taxon>Sporormiaceae</taxon>
        <taxon>Westerdykella</taxon>
    </lineage>
</organism>
<evidence type="ECO:0000313" key="2">
    <source>
        <dbReference type="Proteomes" id="UP000800097"/>
    </source>
</evidence>
<evidence type="ECO:0000313" key="1">
    <source>
        <dbReference type="EMBL" id="KAF2278339.1"/>
    </source>
</evidence>
<dbReference type="EMBL" id="ML986488">
    <property type="protein sequence ID" value="KAF2278339.1"/>
    <property type="molecule type" value="Genomic_DNA"/>
</dbReference>
<reference evidence="1" key="1">
    <citation type="journal article" date="2020" name="Stud. Mycol.">
        <title>101 Dothideomycetes genomes: a test case for predicting lifestyles and emergence of pathogens.</title>
        <authorList>
            <person name="Haridas S."/>
            <person name="Albert R."/>
            <person name="Binder M."/>
            <person name="Bloem J."/>
            <person name="Labutti K."/>
            <person name="Salamov A."/>
            <person name="Andreopoulos B."/>
            <person name="Baker S."/>
            <person name="Barry K."/>
            <person name="Bills G."/>
            <person name="Bluhm B."/>
            <person name="Cannon C."/>
            <person name="Castanera R."/>
            <person name="Culley D."/>
            <person name="Daum C."/>
            <person name="Ezra D."/>
            <person name="Gonzalez J."/>
            <person name="Henrissat B."/>
            <person name="Kuo A."/>
            <person name="Liang C."/>
            <person name="Lipzen A."/>
            <person name="Lutzoni F."/>
            <person name="Magnuson J."/>
            <person name="Mondo S."/>
            <person name="Nolan M."/>
            <person name="Ohm R."/>
            <person name="Pangilinan J."/>
            <person name="Park H.-J."/>
            <person name="Ramirez L."/>
            <person name="Alfaro M."/>
            <person name="Sun H."/>
            <person name="Tritt A."/>
            <person name="Yoshinaga Y."/>
            <person name="Zwiers L.-H."/>
            <person name="Turgeon B."/>
            <person name="Goodwin S."/>
            <person name="Spatafora J."/>
            <person name="Crous P."/>
            <person name="Grigoriev I."/>
        </authorList>
    </citation>
    <scope>NUCLEOTIDE SEQUENCE</scope>
    <source>
        <strain evidence="1">CBS 379.55</strain>
    </source>
</reference>
<dbReference type="Proteomes" id="UP000800097">
    <property type="component" value="Unassembled WGS sequence"/>
</dbReference>
<protein>
    <submittedName>
        <fullName evidence="1">Uncharacterized protein</fullName>
    </submittedName>
</protein>
<dbReference type="RefSeq" id="XP_033655878.1">
    <property type="nucleotide sequence ID" value="XM_033802164.1"/>
</dbReference>
<gene>
    <name evidence="1" type="ORF">EI97DRAFT_486466</name>
</gene>